<evidence type="ECO:0000256" key="4">
    <source>
        <dbReference type="ARBA" id="ARBA00022692"/>
    </source>
</evidence>
<evidence type="ECO:0000256" key="1">
    <source>
        <dbReference type="ARBA" id="ARBA00004651"/>
    </source>
</evidence>
<keyword evidence="3" id="KW-1003">Cell membrane</keyword>
<evidence type="ECO:0000313" key="9">
    <source>
        <dbReference type="EMBL" id="WFD11298.1"/>
    </source>
</evidence>
<dbReference type="Pfam" id="PF00528">
    <property type="entry name" value="BPD_transp_1"/>
    <property type="match status" value="1"/>
</dbReference>
<evidence type="ECO:0000313" key="10">
    <source>
        <dbReference type="Proteomes" id="UP001222800"/>
    </source>
</evidence>
<dbReference type="SUPFAM" id="SSF161098">
    <property type="entry name" value="MetI-like"/>
    <property type="match status" value="1"/>
</dbReference>
<evidence type="ECO:0000256" key="3">
    <source>
        <dbReference type="ARBA" id="ARBA00022475"/>
    </source>
</evidence>
<name>A0ABY8EEC0_9FIRM</name>
<proteinExistence type="inferred from homology"/>
<keyword evidence="4 7" id="KW-0812">Transmembrane</keyword>
<feature type="transmembrane region" description="Helical" evidence="7">
    <location>
        <begin position="222"/>
        <end position="246"/>
    </location>
</feature>
<feature type="transmembrane region" description="Helical" evidence="7">
    <location>
        <begin position="124"/>
        <end position="147"/>
    </location>
</feature>
<keyword evidence="2 7" id="KW-0813">Transport</keyword>
<evidence type="ECO:0000256" key="5">
    <source>
        <dbReference type="ARBA" id="ARBA00022989"/>
    </source>
</evidence>
<dbReference type="RefSeq" id="WP_277733321.1">
    <property type="nucleotide sequence ID" value="NZ_CP120733.1"/>
</dbReference>
<evidence type="ECO:0000256" key="6">
    <source>
        <dbReference type="ARBA" id="ARBA00023136"/>
    </source>
</evidence>
<dbReference type="InterPro" id="IPR000515">
    <property type="entry name" value="MetI-like"/>
</dbReference>
<dbReference type="Gene3D" id="1.10.3720.10">
    <property type="entry name" value="MetI-like"/>
    <property type="match status" value="1"/>
</dbReference>
<feature type="transmembrane region" description="Helical" evidence="7">
    <location>
        <begin position="92"/>
        <end position="112"/>
    </location>
</feature>
<gene>
    <name evidence="9" type="ORF">P4S50_04265</name>
</gene>
<feature type="transmembrane region" description="Helical" evidence="7">
    <location>
        <begin position="282"/>
        <end position="301"/>
    </location>
</feature>
<evidence type="ECO:0000259" key="8">
    <source>
        <dbReference type="PROSITE" id="PS50928"/>
    </source>
</evidence>
<dbReference type="PANTHER" id="PTHR30193:SF37">
    <property type="entry name" value="INNER MEMBRANE ABC TRANSPORTER PERMEASE PROTEIN YCJO"/>
    <property type="match status" value="1"/>
</dbReference>
<reference evidence="9 10" key="1">
    <citation type="submission" date="2023-03" db="EMBL/GenBank/DDBJ databases">
        <title>Complete genome sequence of Tepidibacter sp. SWIR-1, isolated from a deep-sea hydrothermal vent.</title>
        <authorList>
            <person name="Li X."/>
        </authorList>
    </citation>
    <scope>NUCLEOTIDE SEQUENCE [LARGE SCALE GENOMIC DNA]</scope>
    <source>
        <strain evidence="9 10">SWIR-1</strain>
    </source>
</reference>
<organism evidence="9 10">
    <name type="scientific">Tepidibacter hydrothermalis</name>
    <dbReference type="NCBI Taxonomy" id="3036126"/>
    <lineage>
        <taxon>Bacteria</taxon>
        <taxon>Bacillati</taxon>
        <taxon>Bacillota</taxon>
        <taxon>Clostridia</taxon>
        <taxon>Peptostreptococcales</taxon>
        <taxon>Peptostreptococcaceae</taxon>
        <taxon>Tepidibacter</taxon>
    </lineage>
</organism>
<dbReference type="SUPFAM" id="SSF160964">
    <property type="entry name" value="MalF N-terminal region-like"/>
    <property type="match status" value="1"/>
</dbReference>
<dbReference type="InterPro" id="IPR051393">
    <property type="entry name" value="ABC_transporter_permease"/>
</dbReference>
<feature type="domain" description="ABC transmembrane type-1" evidence="8">
    <location>
        <begin position="88"/>
        <end position="302"/>
    </location>
</feature>
<dbReference type="PANTHER" id="PTHR30193">
    <property type="entry name" value="ABC TRANSPORTER PERMEASE PROTEIN"/>
    <property type="match status" value="1"/>
</dbReference>
<keyword evidence="6 7" id="KW-0472">Membrane</keyword>
<dbReference type="InterPro" id="IPR035906">
    <property type="entry name" value="MetI-like_sf"/>
</dbReference>
<comment type="subcellular location">
    <subcellularLocation>
        <location evidence="1 7">Cell membrane</location>
        <topology evidence="1 7">Multi-pass membrane protein</topology>
    </subcellularLocation>
</comment>
<comment type="similarity">
    <text evidence="7">Belongs to the binding-protein-dependent transport system permease family.</text>
</comment>
<dbReference type="EMBL" id="CP120733">
    <property type="protein sequence ID" value="WFD11298.1"/>
    <property type="molecule type" value="Genomic_DNA"/>
</dbReference>
<feature type="transmembrane region" description="Helical" evidence="7">
    <location>
        <begin position="32"/>
        <end position="56"/>
    </location>
</feature>
<feature type="transmembrane region" description="Helical" evidence="7">
    <location>
        <begin position="252"/>
        <end position="275"/>
    </location>
</feature>
<evidence type="ECO:0000256" key="7">
    <source>
        <dbReference type="RuleBase" id="RU363032"/>
    </source>
</evidence>
<keyword evidence="10" id="KW-1185">Reference proteome</keyword>
<evidence type="ECO:0000256" key="2">
    <source>
        <dbReference type="ARBA" id="ARBA00022448"/>
    </source>
</evidence>
<dbReference type="PROSITE" id="PS50928">
    <property type="entry name" value="ABC_TM1"/>
    <property type="match status" value="1"/>
</dbReference>
<dbReference type="CDD" id="cd06261">
    <property type="entry name" value="TM_PBP2"/>
    <property type="match status" value="1"/>
</dbReference>
<sequence>MEDIILKKNEELKKSRVRTFNKRKILKKSTPYTYILPIGILLLSFYVIPIIMSIYFSFTKYNIMTPAKFVGFKNYLNLAQDKMFMASLKNTIIYTVGVVPLQTSIALLMAVWITKREKSRLNELVKGAMFVPVISSMILIGIIWRIFLNGELSPLNMIFTYVGLNTPNWIGDTKLALPTLMGISIWKNVGYFMVIYISALMDIPKSYYESARVDGANKLHEFFYITVPLLKPTTIMVVFLGCIWSLQTFDLVYTLTGGGPGVSTMTMVLHIYNLVFKQFRAGYAMAVANVLFLLIAIISIFQRKLLQRDKSIY</sequence>
<dbReference type="Proteomes" id="UP001222800">
    <property type="component" value="Chromosome"/>
</dbReference>
<feature type="transmembrane region" description="Helical" evidence="7">
    <location>
        <begin position="175"/>
        <end position="201"/>
    </location>
</feature>
<keyword evidence="5 7" id="KW-1133">Transmembrane helix</keyword>
<protein>
    <submittedName>
        <fullName evidence="9">Sugar ABC transporter permease</fullName>
    </submittedName>
</protein>
<accession>A0ABY8EEC0</accession>